<dbReference type="InterPro" id="IPR029032">
    <property type="entry name" value="AhpD-like"/>
</dbReference>
<organism evidence="3 4">
    <name type="scientific">Microbacterium stercoris</name>
    <dbReference type="NCBI Taxonomy" id="2820289"/>
    <lineage>
        <taxon>Bacteria</taxon>
        <taxon>Bacillati</taxon>
        <taxon>Actinomycetota</taxon>
        <taxon>Actinomycetes</taxon>
        <taxon>Micrococcales</taxon>
        <taxon>Microbacteriaceae</taxon>
        <taxon>Microbacterium</taxon>
    </lineage>
</organism>
<dbReference type="EMBL" id="JAGFOA010000005">
    <property type="protein sequence ID" value="MBO3664369.1"/>
    <property type="molecule type" value="Genomic_DNA"/>
</dbReference>
<dbReference type="NCBIfam" id="TIGR00778">
    <property type="entry name" value="ahpD_dom"/>
    <property type="match status" value="1"/>
</dbReference>
<dbReference type="PANTHER" id="PTHR35446">
    <property type="entry name" value="SI:CH211-175M2.5"/>
    <property type="match status" value="1"/>
</dbReference>
<protein>
    <submittedName>
        <fullName evidence="3">Carboxymuconolactone decarboxylase family protein</fullName>
    </submittedName>
</protein>
<dbReference type="Proteomes" id="UP000680132">
    <property type="component" value="Unassembled WGS sequence"/>
</dbReference>
<comment type="caution">
    <text evidence="3">The sequence shown here is derived from an EMBL/GenBank/DDBJ whole genome shotgun (WGS) entry which is preliminary data.</text>
</comment>
<name>A0A939QK53_9MICO</name>
<reference evidence="3" key="1">
    <citation type="submission" date="2021-03" db="EMBL/GenBank/DDBJ databases">
        <title>Microbacterium sp. nov., a novel actinobacterium isolated from cow dung.</title>
        <authorList>
            <person name="Zhang L."/>
        </authorList>
    </citation>
    <scope>NUCLEOTIDE SEQUENCE</scope>
    <source>
        <strain evidence="3">NEAU-LLB</strain>
    </source>
</reference>
<dbReference type="Gene3D" id="1.20.1290.10">
    <property type="entry name" value="AhpD-like"/>
    <property type="match status" value="1"/>
</dbReference>
<accession>A0A939QK53</accession>
<dbReference type="RefSeq" id="WP_208500059.1">
    <property type="nucleotide sequence ID" value="NZ_JAGFOA010000001.1"/>
</dbReference>
<dbReference type="GO" id="GO:0051920">
    <property type="term" value="F:peroxiredoxin activity"/>
    <property type="evidence" value="ECO:0007669"/>
    <property type="project" value="InterPro"/>
</dbReference>
<gene>
    <name evidence="2" type="ORF">J5V96_02505</name>
    <name evidence="3" type="ORF">J5V96_12750</name>
</gene>
<keyword evidence="4" id="KW-1185">Reference proteome</keyword>
<evidence type="ECO:0000313" key="4">
    <source>
        <dbReference type="Proteomes" id="UP000680132"/>
    </source>
</evidence>
<sequence length="149" mass="16209">MSHVNIAKLHPEAYQATMALSGVIESAAEAAGLDKKLIELVKIRASQLNGCAFCLRMHARDAVKAGETADRLAVVAAWWESQYFTDAERAALQLAEDVTLMSDHGRIPHRGVQPGEHLTDAQVSAITWLAIEINAWNRVAISSHFPVAP</sequence>
<proteinExistence type="predicted"/>
<dbReference type="Pfam" id="PF02627">
    <property type="entry name" value="CMD"/>
    <property type="match status" value="1"/>
</dbReference>
<dbReference type="SUPFAM" id="SSF69118">
    <property type="entry name" value="AhpD-like"/>
    <property type="match status" value="1"/>
</dbReference>
<feature type="domain" description="Carboxymuconolactone decarboxylase-like" evidence="1">
    <location>
        <begin position="11"/>
        <end position="97"/>
    </location>
</feature>
<dbReference type="InterPro" id="IPR003779">
    <property type="entry name" value="CMD-like"/>
</dbReference>
<dbReference type="EMBL" id="JAGFOA010000001">
    <property type="protein sequence ID" value="MBO3662377.1"/>
    <property type="molecule type" value="Genomic_DNA"/>
</dbReference>
<evidence type="ECO:0000313" key="2">
    <source>
        <dbReference type="EMBL" id="MBO3662377.1"/>
    </source>
</evidence>
<evidence type="ECO:0000313" key="3">
    <source>
        <dbReference type="EMBL" id="MBO3664369.1"/>
    </source>
</evidence>
<dbReference type="PANTHER" id="PTHR35446:SF2">
    <property type="entry name" value="CARBOXYMUCONOLACTONE DECARBOXYLASE-LIKE DOMAIN-CONTAINING PROTEIN"/>
    <property type="match status" value="1"/>
</dbReference>
<dbReference type="AlphaFoldDB" id="A0A939QK53"/>
<dbReference type="InterPro" id="IPR004675">
    <property type="entry name" value="AhpD_core"/>
</dbReference>
<evidence type="ECO:0000259" key="1">
    <source>
        <dbReference type="Pfam" id="PF02627"/>
    </source>
</evidence>